<evidence type="ECO:0000313" key="3">
    <source>
        <dbReference type="Proteomes" id="UP000039865"/>
    </source>
</evidence>
<feature type="compositionally biased region" description="Polar residues" evidence="1">
    <location>
        <begin position="61"/>
        <end position="73"/>
    </location>
</feature>
<dbReference type="InParanoid" id="A0A078AI49"/>
<organism evidence="2 3">
    <name type="scientific">Stylonychia lemnae</name>
    <name type="common">Ciliate</name>
    <dbReference type="NCBI Taxonomy" id="5949"/>
    <lineage>
        <taxon>Eukaryota</taxon>
        <taxon>Sar</taxon>
        <taxon>Alveolata</taxon>
        <taxon>Ciliophora</taxon>
        <taxon>Intramacronucleata</taxon>
        <taxon>Spirotrichea</taxon>
        <taxon>Stichotrichia</taxon>
        <taxon>Sporadotrichida</taxon>
        <taxon>Oxytrichidae</taxon>
        <taxon>Stylonychinae</taxon>
        <taxon>Stylonychia</taxon>
    </lineage>
</organism>
<sequence>MQSSDYRSFGAAHNLQLFTSTSGGSMQMPISPTIIHHPLSTQNKNSTLLNKQVYVSNKMQPSIKRTLNQNPPKKNLDTNIRHQSPTFNQQVRETQQSSKKQKLTEQQQKHLFDQYCLELLKRVQVQQMQSQGQLQQLPQNQIQTDLTRLKQSGSPLGQRPLTLLSPNFHSNNQPQFHPSNIQNPNPNTNYQMMNLIMNNQNNNLNNINPLTSSSNSANDYLIASLQSFNAPNNLRSSQASSISQDGTITSVEQGIPLLQNLDLLNNFFSTSGKNNFYNSLNSFKSSPHYSPRPVSTINENDLTFANHLMSNQFQFGLQGKQEEQISDKSWDLEEDEINEFNDVDEDEPTGNNITNKPTIQFIEQQRPFKPILRSKQNENSSITRARSRDNQSQQSFSKPISIKSSISQSPFRLTSTKSPNYKEYAQPSQNYANLSISSQKNTASLNQSLKQQNINANINNKNPQNSKNQTTKDRQLGVIRSSLKKKLVSLEQQELDSIMLQKKFGQPGGNTYRFREHSNSSYNKTSNYKNPDNDSPTNQLRNKIISRLSSKDSKHSAGGSGTNNYHSTVTANHSNNNNSYFHQNKILKEGSQNHRYDNLKKISLDHLSIEESKHEYDDLSLQNSECKTYSNQFTIKQSKTGIINDRYQRDNGSALSNKRAEKLQDSLEQQQVMNNNSSGSQKRGRQSNQRNQFQPVLQTKVSRNIQQNPYEVNAVHSVKNANINKVNDIIKNQKARQSLGNNSGAAGVNVLANQQKIGGSLLFNATSSIKSNLYQPKIYNFSTLQQLEDSPLRKSSMDRNSSRHSSHSRLSNISNNNKKSSGLKKPVVHEEYLQSNKVASIRGTIFK</sequence>
<feature type="compositionally biased region" description="Basic and acidic residues" evidence="1">
    <location>
        <begin position="790"/>
        <end position="801"/>
    </location>
</feature>
<feature type="compositionally biased region" description="Polar residues" evidence="1">
    <location>
        <begin position="81"/>
        <end position="98"/>
    </location>
</feature>
<protein>
    <submittedName>
        <fullName evidence="2">Uncharacterized protein</fullName>
    </submittedName>
</protein>
<feature type="region of interest" description="Disordered" evidence="1">
    <location>
        <begin position="503"/>
        <end position="579"/>
    </location>
</feature>
<feature type="compositionally biased region" description="Polar residues" evidence="1">
    <location>
        <begin position="562"/>
        <end position="579"/>
    </location>
</feature>
<feature type="compositionally biased region" description="Low complexity" evidence="1">
    <location>
        <begin position="391"/>
        <end position="411"/>
    </location>
</feature>
<name>A0A078AI49_STYLE</name>
<reference evidence="2 3" key="1">
    <citation type="submission" date="2014-06" db="EMBL/GenBank/DDBJ databases">
        <authorList>
            <person name="Swart Estienne"/>
        </authorList>
    </citation>
    <scope>NUCLEOTIDE SEQUENCE [LARGE SCALE GENOMIC DNA]</scope>
    <source>
        <strain evidence="2 3">130c</strain>
    </source>
</reference>
<feature type="region of interest" description="Disordered" evidence="1">
    <location>
        <begin position="340"/>
        <end position="423"/>
    </location>
</feature>
<dbReference type="EMBL" id="CCKQ01010422">
    <property type="protein sequence ID" value="CDW81930.1"/>
    <property type="molecule type" value="Genomic_DNA"/>
</dbReference>
<dbReference type="AlphaFoldDB" id="A0A078AI49"/>
<feature type="region of interest" description="Disordered" evidence="1">
    <location>
        <begin position="61"/>
        <end position="105"/>
    </location>
</feature>
<feature type="compositionally biased region" description="Low complexity" evidence="1">
    <location>
        <begin position="457"/>
        <end position="469"/>
    </location>
</feature>
<feature type="compositionally biased region" description="Polar residues" evidence="1">
    <location>
        <begin position="349"/>
        <end position="363"/>
    </location>
</feature>
<accession>A0A078AI49</accession>
<feature type="region of interest" description="Disordered" evidence="1">
    <location>
        <begin position="790"/>
        <end position="828"/>
    </location>
</feature>
<proteinExistence type="predicted"/>
<evidence type="ECO:0000256" key="1">
    <source>
        <dbReference type="SAM" id="MobiDB-lite"/>
    </source>
</evidence>
<feature type="region of interest" description="Disordered" evidence="1">
    <location>
        <begin position="457"/>
        <end position="477"/>
    </location>
</feature>
<gene>
    <name evidence="2" type="primary">Contig15651.g16672</name>
    <name evidence="2" type="ORF">STYLEM_10954</name>
</gene>
<evidence type="ECO:0000313" key="2">
    <source>
        <dbReference type="EMBL" id="CDW81930.1"/>
    </source>
</evidence>
<feature type="compositionally biased region" description="Low complexity" evidence="1">
    <location>
        <begin position="519"/>
        <end position="530"/>
    </location>
</feature>
<feature type="compositionally biased region" description="Low complexity" evidence="1">
    <location>
        <begin position="808"/>
        <end position="825"/>
    </location>
</feature>
<dbReference type="Proteomes" id="UP000039865">
    <property type="component" value="Unassembled WGS sequence"/>
</dbReference>
<keyword evidence="3" id="KW-1185">Reference proteome</keyword>